<evidence type="ECO:0000259" key="1">
    <source>
        <dbReference type="Pfam" id="PF00583"/>
    </source>
</evidence>
<feature type="domain" description="N-acetyltransferase" evidence="1">
    <location>
        <begin position="43"/>
        <end position="122"/>
    </location>
</feature>
<dbReference type="EMBL" id="MELK01000011">
    <property type="protein sequence ID" value="OFW59740.1"/>
    <property type="molecule type" value="Genomic_DNA"/>
</dbReference>
<dbReference type="Proteomes" id="UP000177876">
    <property type="component" value="Unassembled WGS sequence"/>
</dbReference>
<dbReference type="GO" id="GO:0016747">
    <property type="term" value="F:acyltransferase activity, transferring groups other than amino-acyl groups"/>
    <property type="evidence" value="ECO:0007669"/>
    <property type="project" value="InterPro"/>
</dbReference>
<feature type="non-terminal residue" evidence="2">
    <location>
        <position position="163"/>
    </location>
</feature>
<protein>
    <recommendedName>
        <fullName evidence="1">N-acetyltransferase domain-containing protein</fullName>
    </recommendedName>
</protein>
<evidence type="ECO:0000313" key="2">
    <source>
        <dbReference type="EMBL" id="OFW59740.1"/>
    </source>
</evidence>
<comment type="caution">
    <text evidence="2">The sequence shown here is derived from an EMBL/GenBank/DDBJ whole genome shotgun (WGS) entry which is preliminary data.</text>
</comment>
<proteinExistence type="predicted"/>
<name>A0A1F2WSE6_9ACTN</name>
<accession>A0A1F2WSE6</accession>
<dbReference type="InterPro" id="IPR016181">
    <property type="entry name" value="Acyl_CoA_acyltransferase"/>
</dbReference>
<reference evidence="2 3" key="1">
    <citation type="journal article" date="2016" name="Nat. Commun.">
        <title>Thousands of microbial genomes shed light on interconnected biogeochemical processes in an aquifer system.</title>
        <authorList>
            <person name="Anantharaman K."/>
            <person name="Brown C.T."/>
            <person name="Hug L.A."/>
            <person name="Sharon I."/>
            <person name="Castelle C.J."/>
            <person name="Probst A.J."/>
            <person name="Thomas B.C."/>
            <person name="Singh A."/>
            <person name="Wilkins M.J."/>
            <person name="Karaoz U."/>
            <person name="Brodie E.L."/>
            <person name="Williams K.H."/>
            <person name="Hubbard S.S."/>
            <person name="Banfield J.F."/>
        </authorList>
    </citation>
    <scope>NUCLEOTIDE SEQUENCE [LARGE SCALE GENOMIC DNA]</scope>
</reference>
<evidence type="ECO:0000313" key="3">
    <source>
        <dbReference type="Proteomes" id="UP000177876"/>
    </source>
</evidence>
<dbReference type="AlphaFoldDB" id="A0A1F2WSE6"/>
<dbReference type="STRING" id="1797197.A2Y75_05040"/>
<dbReference type="Pfam" id="PF00583">
    <property type="entry name" value="Acetyltransf_1"/>
    <property type="match status" value="1"/>
</dbReference>
<gene>
    <name evidence="2" type="ORF">A2Y75_05040</name>
</gene>
<dbReference type="InterPro" id="IPR000182">
    <property type="entry name" value="GNAT_dom"/>
</dbReference>
<dbReference type="SUPFAM" id="SSF55729">
    <property type="entry name" value="Acyl-CoA N-acyltransferases (Nat)"/>
    <property type="match status" value="1"/>
</dbReference>
<dbReference type="Gene3D" id="3.40.630.30">
    <property type="match status" value="1"/>
</dbReference>
<dbReference type="CDD" id="cd04301">
    <property type="entry name" value="NAT_SF"/>
    <property type="match status" value="1"/>
</dbReference>
<sequence>MNPGTGDDHIDTTKGRVWIKAKAMPDFISSLELDEGMGAFAAPNYPGRREKKALERIAQNQESNIILAFSEEGAIVGFVAIAPPSQAERWGKHGGKGLIEAMAIEVSRNWRSMGIANKMMESGVGDPFFEDKILMCTGYSWHWDLASTGLHKQEYRSMLLRYL</sequence>
<organism evidence="2 3">
    <name type="scientific">Candidatus Solincola sediminis</name>
    <dbReference type="NCBI Taxonomy" id="1797199"/>
    <lineage>
        <taxon>Bacteria</taxon>
        <taxon>Bacillati</taxon>
        <taxon>Actinomycetota</taxon>
        <taxon>Candidatus Geothermincolia</taxon>
        <taxon>Candidatus Geothermincolales</taxon>
        <taxon>Candidatus Geothermincolaceae</taxon>
        <taxon>Candidatus Solincola</taxon>
    </lineage>
</organism>